<name>A0ABR4BPN9_9HELO</name>
<keyword evidence="1" id="KW-1133">Transmembrane helix</keyword>
<evidence type="ECO:0000313" key="3">
    <source>
        <dbReference type="Proteomes" id="UP001595075"/>
    </source>
</evidence>
<gene>
    <name evidence="2" type="ORF">VTL71DRAFT_10141</name>
</gene>
<dbReference type="InterPro" id="IPR053018">
    <property type="entry name" value="Elsinochrome_Biosynth-Asso"/>
</dbReference>
<organism evidence="2 3">
    <name type="scientific">Oculimacula yallundae</name>
    <dbReference type="NCBI Taxonomy" id="86028"/>
    <lineage>
        <taxon>Eukaryota</taxon>
        <taxon>Fungi</taxon>
        <taxon>Dikarya</taxon>
        <taxon>Ascomycota</taxon>
        <taxon>Pezizomycotina</taxon>
        <taxon>Leotiomycetes</taxon>
        <taxon>Helotiales</taxon>
        <taxon>Ploettnerulaceae</taxon>
        <taxon>Oculimacula</taxon>
    </lineage>
</organism>
<evidence type="ECO:0000313" key="2">
    <source>
        <dbReference type="EMBL" id="KAL2059757.1"/>
    </source>
</evidence>
<keyword evidence="3" id="KW-1185">Reference proteome</keyword>
<comment type="caution">
    <text evidence="2">The sequence shown here is derived from an EMBL/GenBank/DDBJ whole genome shotgun (WGS) entry which is preliminary data.</text>
</comment>
<feature type="transmembrane region" description="Helical" evidence="1">
    <location>
        <begin position="350"/>
        <end position="368"/>
    </location>
</feature>
<keyword evidence="1" id="KW-0812">Transmembrane</keyword>
<feature type="transmembrane region" description="Helical" evidence="1">
    <location>
        <begin position="312"/>
        <end position="330"/>
    </location>
</feature>
<evidence type="ECO:0000256" key="1">
    <source>
        <dbReference type="SAM" id="Phobius"/>
    </source>
</evidence>
<evidence type="ECO:0008006" key="4">
    <source>
        <dbReference type="Google" id="ProtNLM"/>
    </source>
</evidence>
<dbReference type="PANTHER" id="PTHR37577">
    <property type="entry name" value="INTEGRAL MEMBRANE PROTEIN"/>
    <property type="match status" value="1"/>
</dbReference>
<feature type="transmembrane region" description="Helical" evidence="1">
    <location>
        <begin position="25"/>
        <end position="50"/>
    </location>
</feature>
<sequence length="512" mass="57564">MVLPLVCGTVNCTFTDGTIEGNPDIAGIGVLIAFISASSVTFIAIVLGYITYSIDPAQLNYVDSLVIPHIRWLLWMGTGDTISTETKKLRVQAMTHFILALSDQQLVTGLAILITGYAQRCSISGHHFKLIANLAWFSSTTHLSTLTVLQRYLIRHPLIKHIRVIGILAVLRLLLHAQFYVQGPVGDSEPIQCTFEFRTAFPTILNSRTLLRAMNTYLSWLIVILFLFVAYTSRIIQLYSKAHITSIGTLIEDLIRRGLDLPKIKTSEETFLRTLKRIRRTKYTRKHLSCSGKLFIALARSRYVLSMFMDSFWWQITRMLFGNVFGLLQLSKTRFGYHKMTESAEEDHWGFGQLVAILLMILPFLVAAEAYSELQAVIALGASSSGAPRNSQISHSSNETVLHLSSTQTDLMPSLEHQEPLNTESHIQIGVIWVAGSFIWVYLAVFLSCVGWLSIVDFYNVIVICIFSTVGIVFLIMTYSGGLIRDIAEKLAKRRRRKRVPAIEEVQLAGRD</sequence>
<accession>A0ABR4BPN9</accession>
<feature type="transmembrane region" description="Helical" evidence="1">
    <location>
        <begin position="461"/>
        <end position="488"/>
    </location>
</feature>
<feature type="transmembrane region" description="Helical" evidence="1">
    <location>
        <begin position="431"/>
        <end position="455"/>
    </location>
</feature>
<protein>
    <recommendedName>
        <fullName evidence="4">Gustatory receptor</fullName>
    </recommendedName>
</protein>
<dbReference type="EMBL" id="JAZHXI010000026">
    <property type="protein sequence ID" value="KAL2059757.1"/>
    <property type="molecule type" value="Genomic_DNA"/>
</dbReference>
<dbReference type="PANTHER" id="PTHR37577:SF1">
    <property type="entry name" value="INTEGRAL MEMBRANE PROTEIN"/>
    <property type="match status" value="1"/>
</dbReference>
<reference evidence="2 3" key="1">
    <citation type="journal article" date="2024" name="Commun. Biol.">
        <title>Comparative genomic analysis of thermophilic fungi reveals convergent evolutionary adaptations and gene losses.</title>
        <authorList>
            <person name="Steindorff A.S."/>
            <person name="Aguilar-Pontes M.V."/>
            <person name="Robinson A.J."/>
            <person name="Andreopoulos B."/>
            <person name="LaButti K."/>
            <person name="Kuo A."/>
            <person name="Mondo S."/>
            <person name="Riley R."/>
            <person name="Otillar R."/>
            <person name="Haridas S."/>
            <person name="Lipzen A."/>
            <person name="Grimwood J."/>
            <person name="Schmutz J."/>
            <person name="Clum A."/>
            <person name="Reid I.D."/>
            <person name="Moisan M.C."/>
            <person name="Butler G."/>
            <person name="Nguyen T.T.M."/>
            <person name="Dewar K."/>
            <person name="Conant G."/>
            <person name="Drula E."/>
            <person name="Henrissat B."/>
            <person name="Hansel C."/>
            <person name="Singer S."/>
            <person name="Hutchinson M.I."/>
            <person name="de Vries R.P."/>
            <person name="Natvig D.O."/>
            <person name="Powell A.J."/>
            <person name="Tsang A."/>
            <person name="Grigoriev I.V."/>
        </authorList>
    </citation>
    <scope>NUCLEOTIDE SEQUENCE [LARGE SCALE GENOMIC DNA]</scope>
    <source>
        <strain evidence="2 3">CBS 494.80</strain>
    </source>
</reference>
<keyword evidence="1" id="KW-0472">Membrane</keyword>
<dbReference type="Proteomes" id="UP001595075">
    <property type="component" value="Unassembled WGS sequence"/>
</dbReference>
<feature type="transmembrane region" description="Helical" evidence="1">
    <location>
        <begin position="217"/>
        <end position="236"/>
    </location>
</feature>
<proteinExistence type="predicted"/>